<sequence>MALPEMTITIRDHLFYPAEVIVPAGKKVKLIFINQDDTPEEIDSFELNREKVIFGNAQANVFIGPLEEGQYTFFGEYHPASAVGKVIAVSPETFDNAH</sequence>
<comment type="caution">
    <text evidence="2">The sequence shown here is derived from an EMBL/GenBank/DDBJ whole genome shotgun (WGS) entry which is preliminary data.</text>
</comment>
<dbReference type="InterPro" id="IPR028096">
    <property type="entry name" value="EfeO_Cupredoxin"/>
</dbReference>
<dbReference type="AlphaFoldDB" id="K6ZD16"/>
<evidence type="ECO:0000313" key="2">
    <source>
        <dbReference type="EMBL" id="GAC33996.1"/>
    </source>
</evidence>
<feature type="domain" description="EfeO-type cupredoxin-like" evidence="1">
    <location>
        <begin position="4"/>
        <end position="88"/>
    </location>
</feature>
<dbReference type="EMBL" id="BAER01000087">
    <property type="protein sequence ID" value="GAC33996.1"/>
    <property type="molecule type" value="Genomic_DNA"/>
</dbReference>
<dbReference type="Proteomes" id="UP000006322">
    <property type="component" value="Unassembled WGS sequence"/>
</dbReference>
<evidence type="ECO:0000259" key="1">
    <source>
        <dbReference type="Pfam" id="PF13473"/>
    </source>
</evidence>
<reference evidence="3" key="1">
    <citation type="journal article" date="2014" name="Environ. Microbiol.">
        <title>Comparative genomics of the marine bacterial genus Glaciecola reveals the high degree of genomic diversity and genomic characteristic for cold adaptation.</title>
        <authorList>
            <person name="Qin Q.L."/>
            <person name="Xie B.B."/>
            <person name="Yu Y."/>
            <person name="Shu Y.L."/>
            <person name="Rong J.C."/>
            <person name="Zhang Y.J."/>
            <person name="Zhao D.L."/>
            <person name="Chen X.L."/>
            <person name="Zhang X.Y."/>
            <person name="Chen B."/>
            <person name="Zhou B.C."/>
            <person name="Zhang Y.Z."/>
        </authorList>
    </citation>
    <scope>NUCLEOTIDE SEQUENCE [LARGE SCALE GENOMIC DNA]</scope>
    <source>
        <strain evidence="3">LMG 21857</strain>
    </source>
</reference>
<dbReference type="Gene3D" id="2.60.40.420">
    <property type="entry name" value="Cupredoxins - blue copper proteins"/>
    <property type="match status" value="1"/>
</dbReference>
<protein>
    <recommendedName>
        <fullName evidence="1">EfeO-type cupredoxin-like domain-containing protein</fullName>
    </recommendedName>
</protein>
<dbReference type="SUPFAM" id="SSF49503">
    <property type="entry name" value="Cupredoxins"/>
    <property type="match status" value="1"/>
</dbReference>
<name>K6ZD16_9ALTE</name>
<proteinExistence type="predicted"/>
<accession>K6ZD16</accession>
<evidence type="ECO:0000313" key="3">
    <source>
        <dbReference type="Proteomes" id="UP000006322"/>
    </source>
</evidence>
<dbReference type="InterPro" id="IPR008972">
    <property type="entry name" value="Cupredoxin"/>
</dbReference>
<keyword evidence="3" id="KW-1185">Reference proteome</keyword>
<dbReference type="Pfam" id="PF13473">
    <property type="entry name" value="Cupredoxin_1"/>
    <property type="match status" value="1"/>
</dbReference>
<dbReference type="STRING" id="1129793.GPLA_3105"/>
<gene>
    <name evidence="2" type="ORF">GPLA_3105</name>
</gene>
<organism evidence="2 3">
    <name type="scientific">Paraglaciecola polaris LMG 21857</name>
    <dbReference type="NCBI Taxonomy" id="1129793"/>
    <lineage>
        <taxon>Bacteria</taxon>
        <taxon>Pseudomonadati</taxon>
        <taxon>Pseudomonadota</taxon>
        <taxon>Gammaproteobacteria</taxon>
        <taxon>Alteromonadales</taxon>
        <taxon>Alteromonadaceae</taxon>
        <taxon>Paraglaciecola</taxon>
    </lineage>
</organism>